<evidence type="ECO:0008006" key="3">
    <source>
        <dbReference type="Google" id="ProtNLM"/>
    </source>
</evidence>
<protein>
    <recommendedName>
        <fullName evidence="3">Lipopolysaccharide core biosynthesis protein rfaS</fullName>
    </recommendedName>
</protein>
<dbReference type="RefSeq" id="WP_051877640.1">
    <property type="nucleotide sequence ID" value="NZ_CP017479.1"/>
</dbReference>
<organism evidence="1 2">
    <name type="scientific">Flavobacterium gilvum</name>
    <dbReference type="NCBI Taxonomy" id="1492737"/>
    <lineage>
        <taxon>Bacteria</taxon>
        <taxon>Pseudomonadati</taxon>
        <taxon>Bacteroidota</taxon>
        <taxon>Flavobacteriia</taxon>
        <taxon>Flavobacteriales</taxon>
        <taxon>Flavobacteriaceae</taxon>
        <taxon>Flavobacterium</taxon>
    </lineage>
</organism>
<dbReference type="AlphaFoldDB" id="A0AAC9N4L8"/>
<sequence>MKITIISYDNWGLNNHLKIALEKNGHTVRHINFFDFKYKYPNFRSKLYNLILKIISRKNIKNIYYGNEILKILRENNETQDVILTIKGEFIDPKSILEFKKYTKKSIAFFNDSISRCPRTKNVITCFDEVYSFEKEDCLKYNLKFITNWIYTTPSTNKQKQYQVFNISSKDRRFTITEKIASSLKEKNINYKIIVFDKKNKTQISNVEFTSKQIPLVEVNDYLNNSEVLLDINRKHQKGLTFRVFESIGLEKKLITTNTDIINYDFYNPNNILVIDEQKPDIPLTFFNTDYEKIPEVVSNKYTLDQWIKQVFY</sequence>
<dbReference type="EMBL" id="CP017479">
    <property type="protein sequence ID" value="AOW10930.1"/>
    <property type="molecule type" value="Genomic_DNA"/>
</dbReference>
<accession>A0AAC9N4L8</accession>
<keyword evidence="2" id="KW-1185">Reference proteome</keyword>
<dbReference type="KEGG" id="fgl:EM308_16360"/>
<reference evidence="1 2" key="1">
    <citation type="submission" date="2016-10" db="EMBL/GenBank/DDBJ databases">
        <title>Flavobacterium gilvum sp. nov., isolated from stream water.</title>
        <authorList>
            <person name="Shin S.-K."/>
            <person name="Cho Y.-J."/>
            <person name="Yi H."/>
        </authorList>
    </citation>
    <scope>NUCLEOTIDE SEQUENCE [LARGE SCALE GENOMIC DNA]</scope>
    <source>
        <strain evidence="1 2">EM1308</strain>
    </source>
</reference>
<evidence type="ECO:0000313" key="2">
    <source>
        <dbReference type="Proteomes" id="UP000175968"/>
    </source>
</evidence>
<dbReference type="Proteomes" id="UP000175968">
    <property type="component" value="Chromosome"/>
</dbReference>
<evidence type="ECO:0000313" key="1">
    <source>
        <dbReference type="EMBL" id="AOW10930.1"/>
    </source>
</evidence>
<proteinExistence type="predicted"/>
<gene>
    <name evidence="1" type="ORF">EM308_16360</name>
</gene>
<name>A0AAC9N4L8_9FLAO</name>